<keyword evidence="2" id="KW-1185">Reference proteome</keyword>
<evidence type="ECO:0000313" key="1">
    <source>
        <dbReference type="EMBL" id="KAK9929340.1"/>
    </source>
</evidence>
<gene>
    <name evidence="1" type="ORF">M0R45_026442</name>
</gene>
<evidence type="ECO:0000313" key="2">
    <source>
        <dbReference type="Proteomes" id="UP001457282"/>
    </source>
</evidence>
<organism evidence="1 2">
    <name type="scientific">Rubus argutus</name>
    <name type="common">Southern blackberry</name>
    <dbReference type="NCBI Taxonomy" id="59490"/>
    <lineage>
        <taxon>Eukaryota</taxon>
        <taxon>Viridiplantae</taxon>
        <taxon>Streptophyta</taxon>
        <taxon>Embryophyta</taxon>
        <taxon>Tracheophyta</taxon>
        <taxon>Spermatophyta</taxon>
        <taxon>Magnoliopsida</taxon>
        <taxon>eudicotyledons</taxon>
        <taxon>Gunneridae</taxon>
        <taxon>Pentapetalae</taxon>
        <taxon>rosids</taxon>
        <taxon>fabids</taxon>
        <taxon>Rosales</taxon>
        <taxon>Rosaceae</taxon>
        <taxon>Rosoideae</taxon>
        <taxon>Rosoideae incertae sedis</taxon>
        <taxon>Rubus</taxon>
    </lineage>
</organism>
<protein>
    <submittedName>
        <fullName evidence="1">Uncharacterized protein</fullName>
    </submittedName>
</protein>
<dbReference type="Proteomes" id="UP001457282">
    <property type="component" value="Unassembled WGS sequence"/>
</dbReference>
<dbReference type="EMBL" id="JBEDUW010000005">
    <property type="protein sequence ID" value="KAK9929340.1"/>
    <property type="molecule type" value="Genomic_DNA"/>
</dbReference>
<dbReference type="AlphaFoldDB" id="A0AAW1X154"/>
<proteinExistence type="predicted"/>
<comment type="caution">
    <text evidence="1">The sequence shown here is derived from an EMBL/GenBank/DDBJ whole genome shotgun (WGS) entry which is preliminary data.</text>
</comment>
<sequence length="73" mass="7643">MVDDAQAASAWQIWAGQRSTLTPAELEARAERQWVVGVGLGGLSTGDAARLKEAAGQLWRQGLGGCAGDCWVS</sequence>
<reference evidence="1 2" key="1">
    <citation type="journal article" date="2023" name="G3 (Bethesda)">
        <title>A chromosome-length genome assembly and annotation of blackberry (Rubus argutus, cv. 'Hillquist').</title>
        <authorList>
            <person name="Bruna T."/>
            <person name="Aryal R."/>
            <person name="Dudchenko O."/>
            <person name="Sargent D.J."/>
            <person name="Mead D."/>
            <person name="Buti M."/>
            <person name="Cavallini A."/>
            <person name="Hytonen T."/>
            <person name="Andres J."/>
            <person name="Pham M."/>
            <person name="Weisz D."/>
            <person name="Mascagni F."/>
            <person name="Usai G."/>
            <person name="Natali L."/>
            <person name="Bassil N."/>
            <person name="Fernandez G.E."/>
            <person name="Lomsadze A."/>
            <person name="Armour M."/>
            <person name="Olukolu B."/>
            <person name="Poorten T."/>
            <person name="Britton C."/>
            <person name="Davik J."/>
            <person name="Ashrafi H."/>
            <person name="Aiden E.L."/>
            <person name="Borodovsky M."/>
            <person name="Worthington M."/>
        </authorList>
    </citation>
    <scope>NUCLEOTIDE SEQUENCE [LARGE SCALE GENOMIC DNA]</scope>
    <source>
        <strain evidence="1">PI 553951</strain>
    </source>
</reference>
<accession>A0AAW1X154</accession>
<name>A0AAW1X154_RUBAR</name>